<evidence type="ECO:0000259" key="4">
    <source>
        <dbReference type="Pfam" id="PF00561"/>
    </source>
</evidence>
<keyword evidence="1 5" id="KW-0378">Hydrolase</keyword>
<feature type="signal peptide" evidence="3">
    <location>
        <begin position="1"/>
        <end position="15"/>
    </location>
</feature>
<dbReference type="InterPro" id="IPR029058">
    <property type="entry name" value="AB_hydrolase_fold"/>
</dbReference>
<feature type="chain" id="PRO_5018624096" evidence="3">
    <location>
        <begin position="16"/>
        <end position="179"/>
    </location>
</feature>
<evidence type="ECO:0000313" key="6">
    <source>
        <dbReference type="Proteomes" id="UP000283530"/>
    </source>
</evidence>
<dbReference type="Proteomes" id="UP000283530">
    <property type="component" value="Unassembled WGS sequence"/>
</dbReference>
<organism evidence="5 6">
    <name type="scientific">Cinnamomum micranthum f. kanehirae</name>
    <dbReference type="NCBI Taxonomy" id="337451"/>
    <lineage>
        <taxon>Eukaryota</taxon>
        <taxon>Viridiplantae</taxon>
        <taxon>Streptophyta</taxon>
        <taxon>Embryophyta</taxon>
        <taxon>Tracheophyta</taxon>
        <taxon>Spermatophyta</taxon>
        <taxon>Magnoliopsida</taxon>
        <taxon>Magnoliidae</taxon>
        <taxon>Laurales</taxon>
        <taxon>Lauraceae</taxon>
        <taxon>Cinnamomum</taxon>
    </lineage>
</organism>
<dbReference type="STRING" id="337451.A0A3S4PV89"/>
<evidence type="ECO:0000256" key="3">
    <source>
        <dbReference type="SAM" id="SignalP"/>
    </source>
</evidence>
<dbReference type="PANTHER" id="PTHR43329">
    <property type="entry name" value="EPOXIDE HYDROLASE"/>
    <property type="match status" value="1"/>
</dbReference>
<dbReference type="OrthoDB" id="1727735at2759"/>
<dbReference type="SUPFAM" id="SSF53474">
    <property type="entry name" value="alpha/beta-Hydrolases"/>
    <property type="match status" value="1"/>
</dbReference>
<evidence type="ECO:0000313" key="5">
    <source>
        <dbReference type="EMBL" id="RWR95272.1"/>
    </source>
</evidence>
<reference evidence="5 6" key="1">
    <citation type="journal article" date="2019" name="Nat. Plants">
        <title>Stout camphor tree genome fills gaps in understanding of flowering plant genome evolution.</title>
        <authorList>
            <person name="Chaw S.M."/>
            <person name="Liu Y.C."/>
            <person name="Wu Y.W."/>
            <person name="Wang H.Y."/>
            <person name="Lin C.I."/>
            <person name="Wu C.S."/>
            <person name="Ke H.M."/>
            <person name="Chang L.Y."/>
            <person name="Hsu C.Y."/>
            <person name="Yang H.T."/>
            <person name="Sudianto E."/>
            <person name="Hsu M.H."/>
            <person name="Wu K.P."/>
            <person name="Wang L.N."/>
            <person name="Leebens-Mack J.H."/>
            <person name="Tsai I.J."/>
        </authorList>
    </citation>
    <scope>NUCLEOTIDE SEQUENCE [LARGE SCALE GENOMIC DNA]</scope>
    <source>
        <strain evidence="6">cv. Chaw 1501</strain>
        <tissue evidence="5">Young leaves</tissue>
    </source>
</reference>
<dbReference type="Gene3D" id="3.40.50.1820">
    <property type="entry name" value="alpha/beta hydrolase"/>
    <property type="match status" value="1"/>
</dbReference>
<dbReference type="InterPro" id="IPR000639">
    <property type="entry name" value="Epox_hydrolase-like"/>
</dbReference>
<dbReference type="PRINTS" id="PR00412">
    <property type="entry name" value="EPOXHYDRLASE"/>
</dbReference>
<evidence type="ECO:0000256" key="1">
    <source>
        <dbReference type="ARBA" id="ARBA00022801"/>
    </source>
</evidence>
<feature type="domain" description="AB hydrolase-1" evidence="4">
    <location>
        <begin position="49"/>
        <end position="134"/>
    </location>
</feature>
<name>A0A3S4PV89_9MAGN</name>
<keyword evidence="6" id="KW-1185">Reference proteome</keyword>
<protein>
    <submittedName>
        <fullName evidence="5">Bifunctional epoxide hydrolase 2-like protein</fullName>
    </submittedName>
</protein>
<dbReference type="InterPro" id="IPR000073">
    <property type="entry name" value="AB_hydrolase_1"/>
</dbReference>
<comment type="similarity">
    <text evidence="2">Belongs to the AB hydrolase superfamily. Epoxide hydrolase family.</text>
</comment>
<comment type="caution">
    <text evidence="5">The sequence shown here is derived from an EMBL/GenBank/DDBJ whole genome shotgun (WGS) entry which is preliminary data.</text>
</comment>
<sequence>MTIAVFVNGIKMLMAQLCSSSTASPNSGTVDAIRSLGSQLVAIELWLQTSVAPSLTSYTVFHIVGDLVALIDFLGQDQVYVVGHDWGVLMAWYLCLFRPDKVKGLVALSVNFMPRNPSMKVVDSIRDHFGDDYYICRFQEPGAAEEDFALTGTATIMKIFLLELGAGSTLDWGTSESSY</sequence>
<gene>
    <name evidence="5" type="ORF">CKAN_02460800</name>
</gene>
<evidence type="ECO:0000256" key="2">
    <source>
        <dbReference type="ARBA" id="ARBA00038334"/>
    </source>
</evidence>
<keyword evidence="3" id="KW-0732">Signal</keyword>
<proteinExistence type="inferred from homology"/>
<dbReference type="AlphaFoldDB" id="A0A3S4PV89"/>
<dbReference type="Pfam" id="PF00561">
    <property type="entry name" value="Abhydrolase_1"/>
    <property type="match status" value="1"/>
</dbReference>
<dbReference type="GO" id="GO:0016787">
    <property type="term" value="F:hydrolase activity"/>
    <property type="evidence" value="ECO:0007669"/>
    <property type="project" value="UniProtKB-KW"/>
</dbReference>
<accession>A0A3S4PV89</accession>
<dbReference type="EMBL" id="QPKB01000011">
    <property type="protein sequence ID" value="RWR95272.1"/>
    <property type="molecule type" value="Genomic_DNA"/>
</dbReference>